<dbReference type="EMBL" id="LAZR01000258">
    <property type="protein sequence ID" value="KKN78689.1"/>
    <property type="molecule type" value="Genomic_DNA"/>
</dbReference>
<reference evidence="1" key="1">
    <citation type="journal article" date="2015" name="Nature">
        <title>Complex archaea that bridge the gap between prokaryotes and eukaryotes.</title>
        <authorList>
            <person name="Spang A."/>
            <person name="Saw J.H."/>
            <person name="Jorgensen S.L."/>
            <person name="Zaremba-Niedzwiedzka K."/>
            <person name="Martijn J."/>
            <person name="Lind A.E."/>
            <person name="van Eijk R."/>
            <person name="Schleper C."/>
            <person name="Guy L."/>
            <person name="Ettema T.J."/>
        </authorList>
    </citation>
    <scope>NUCLEOTIDE SEQUENCE</scope>
</reference>
<comment type="caution">
    <text evidence="1">The sequence shown here is derived from an EMBL/GenBank/DDBJ whole genome shotgun (WGS) entry which is preliminary data.</text>
</comment>
<organism evidence="1">
    <name type="scientific">marine sediment metagenome</name>
    <dbReference type="NCBI Taxonomy" id="412755"/>
    <lineage>
        <taxon>unclassified sequences</taxon>
        <taxon>metagenomes</taxon>
        <taxon>ecological metagenomes</taxon>
    </lineage>
</organism>
<accession>A0A0F9THG4</accession>
<evidence type="ECO:0000313" key="1">
    <source>
        <dbReference type="EMBL" id="KKN78689.1"/>
    </source>
</evidence>
<sequence>MTCSKCGSEMSTEDKVVAAIFANDSCAYCQRREEQGKYPDILVNGRPLATFIAELTYWDDLPFPDRIPDSGDHLIDALLEGEHDDEYNDYNSN</sequence>
<name>A0A0F9THG4_9ZZZZ</name>
<dbReference type="AlphaFoldDB" id="A0A0F9THG4"/>
<protein>
    <submittedName>
        <fullName evidence="1">Uncharacterized protein</fullName>
    </submittedName>
</protein>
<proteinExistence type="predicted"/>
<gene>
    <name evidence="1" type="ORF">LCGC14_0347560</name>
</gene>